<evidence type="ECO:0000259" key="1">
    <source>
        <dbReference type="Pfam" id="PF03599"/>
    </source>
</evidence>
<feature type="domain" description="CO dehydrogenase/acetyl-CoA synthase delta subunit TIM barrel" evidence="1">
    <location>
        <begin position="82"/>
        <end position="230"/>
    </location>
</feature>
<organism evidence="2 3">
    <name type="scientific">Candidatus Scatousia excrementipullorum</name>
    <dbReference type="NCBI Taxonomy" id="2840936"/>
    <lineage>
        <taxon>Bacteria</taxon>
        <taxon>Candidatus Scatousia</taxon>
    </lineage>
</organism>
<dbReference type="InterPro" id="IPR051069">
    <property type="entry name" value="ACDS_complex_subunit"/>
</dbReference>
<reference evidence="2" key="1">
    <citation type="submission" date="2020-10" db="EMBL/GenBank/DDBJ databases">
        <authorList>
            <person name="Gilroy R."/>
        </authorList>
    </citation>
    <scope>NUCLEOTIDE SEQUENCE</scope>
    <source>
        <strain evidence="2">10192</strain>
    </source>
</reference>
<accession>A0A9D9DMV3</accession>
<reference evidence="2" key="2">
    <citation type="journal article" date="2021" name="PeerJ">
        <title>Extensive microbial diversity within the chicken gut microbiome revealed by metagenomics and culture.</title>
        <authorList>
            <person name="Gilroy R."/>
            <person name="Ravi A."/>
            <person name="Getino M."/>
            <person name="Pursley I."/>
            <person name="Horton D.L."/>
            <person name="Alikhan N.F."/>
            <person name="Baker D."/>
            <person name="Gharbi K."/>
            <person name="Hall N."/>
            <person name="Watson M."/>
            <person name="Adriaenssens E.M."/>
            <person name="Foster-Nyarko E."/>
            <person name="Jarju S."/>
            <person name="Secka A."/>
            <person name="Antonio M."/>
            <person name="Oren A."/>
            <person name="Chaudhuri R.R."/>
            <person name="La Ragione R."/>
            <person name="Hildebrand F."/>
            <person name="Pallen M.J."/>
        </authorList>
    </citation>
    <scope>NUCLEOTIDE SEQUENCE</scope>
    <source>
        <strain evidence="2">10192</strain>
    </source>
</reference>
<dbReference type="EMBL" id="JADIND010000080">
    <property type="protein sequence ID" value="MBO8430473.1"/>
    <property type="molecule type" value="Genomic_DNA"/>
</dbReference>
<dbReference type="PANTHER" id="PTHR36214:SF3">
    <property type="entry name" value="ACETYL-COA DECARBONYLASE_SYNTHASE COMPLEX SUBUNIT GAMMA"/>
    <property type="match status" value="1"/>
</dbReference>
<dbReference type="Pfam" id="PF03599">
    <property type="entry name" value="CdhD"/>
    <property type="match status" value="1"/>
</dbReference>
<dbReference type="Proteomes" id="UP000823632">
    <property type="component" value="Unassembled WGS sequence"/>
</dbReference>
<dbReference type="InterPro" id="IPR016041">
    <property type="entry name" value="Ac-CoA_synth_d_su_TIM-brl"/>
</dbReference>
<dbReference type="Gene3D" id="3.20.20.20">
    <property type="entry name" value="Dihydropteroate synthase-like"/>
    <property type="match status" value="1"/>
</dbReference>
<sequence>MTDNKTADSLRIIDFNNIKIGDTNCPPIFCLDVSIFNTDDNFQIVKDFYGTNDRKEILKKAQETDCDILGLKFNIEGENQINEAISLLKDLLHFISKPLMIRSVNNDGIDRILLPELIKILDRECIISSVNENTYKEIVPAAVSGNHVLVLKSPIDINLAKELNILSSDLGLSLDKILIDTDIGGLGYGLEYGYSIMEKIKLEGLNGDEYLNMPMISFATEESLKTKEAKSDNYPSSFGNLKERAEFFEICSASAVMAAGASVIVLNNPLSIDVMKGLM</sequence>
<evidence type="ECO:0000313" key="2">
    <source>
        <dbReference type="EMBL" id="MBO8430473.1"/>
    </source>
</evidence>
<dbReference type="PANTHER" id="PTHR36214">
    <property type="match status" value="1"/>
</dbReference>
<dbReference type="SUPFAM" id="SSF51717">
    <property type="entry name" value="Dihydropteroate synthetase-like"/>
    <property type="match status" value="1"/>
</dbReference>
<proteinExistence type="predicted"/>
<comment type="caution">
    <text evidence="2">The sequence shown here is derived from an EMBL/GenBank/DDBJ whole genome shotgun (WGS) entry which is preliminary data.</text>
</comment>
<dbReference type="AlphaFoldDB" id="A0A9D9DMV3"/>
<gene>
    <name evidence="2" type="ORF">IAC76_03730</name>
</gene>
<evidence type="ECO:0000313" key="3">
    <source>
        <dbReference type="Proteomes" id="UP000823632"/>
    </source>
</evidence>
<dbReference type="InterPro" id="IPR011005">
    <property type="entry name" value="Dihydropteroate_synth-like_sf"/>
</dbReference>
<protein>
    <recommendedName>
        <fullName evidence="1">CO dehydrogenase/acetyl-CoA synthase delta subunit TIM barrel domain-containing protein</fullName>
    </recommendedName>
</protein>
<name>A0A9D9DMV3_9BACT</name>